<evidence type="ECO:0000256" key="1">
    <source>
        <dbReference type="ARBA" id="ARBA00013064"/>
    </source>
</evidence>
<keyword evidence="2" id="KW-0378">Hydrolase</keyword>
<reference evidence="5" key="1">
    <citation type="submission" date="2025-08" db="UniProtKB">
        <authorList>
            <consortium name="Ensembl"/>
        </authorList>
    </citation>
    <scope>IDENTIFICATION</scope>
</reference>
<keyword evidence="3" id="KW-0904">Protein phosphatase</keyword>
<protein>
    <recommendedName>
        <fullName evidence="1">protein-tyrosine-phosphatase</fullName>
        <ecNumber evidence="1">3.1.3.48</ecNumber>
    </recommendedName>
</protein>
<keyword evidence="6" id="KW-1185">Reference proteome</keyword>
<evidence type="ECO:0000256" key="3">
    <source>
        <dbReference type="ARBA" id="ARBA00022912"/>
    </source>
</evidence>
<dbReference type="InterPro" id="IPR047170">
    <property type="entry name" value="PTN12/18/22"/>
</dbReference>
<dbReference type="Proteomes" id="UP000694555">
    <property type="component" value="Unplaced"/>
</dbReference>
<dbReference type="GO" id="GO:0005737">
    <property type="term" value="C:cytoplasm"/>
    <property type="evidence" value="ECO:0007669"/>
    <property type="project" value="TreeGrafter"/>
</dbReference>
<sequence length="94" mass="11204">FFFFSKNDLYLFSLLSSKVAKRLRRLSTKYRTEKIYPTATGEKEENVKKNRYKDILPCKNFNAYVATQGPLANTVIDFWRMIWEYNVAVTCICW</sequence>
<evidence type="ECO:0000256" key="2">
    <source>
        <dbReference type="ARBA" id="ARBA00022801"/>
    </source>
</evidence>
<dbReference type="GO" id="GO:0005634">
    <property type="term" value="C:nucleus"/>
    <property type="evidence" value="ECO:0007669"/>
    <property type="project" value="TreeGrafter"/>
</dbReference>
<evidence type="ECO:0000259" key="4">
    <source>
        <dbReference type="PROSITE" id="PS50055"/>
    </source>
</evidence>
<dbReference type="PANTHER" id="PTHR45983">
    <property type="entry name" value="TYROSINE PHOSPHATSE N18, PUTATIVE-RELATED"/>
    <property type="match status" value="1"/>
</dbReference>
<dbReference type="AlphaFoldDB" id="A0A8C0C1K7"/>
<dbReference type="Gene3D" id="3.90.190.10">
    <property type="entry name" value="Protein tyrosine phosphatase superfamily"/>
    <property type="match status" value="1"/>
</dbReference>
<dbReference type="InterPro" id="IPR029021">
    <property type="entry name" value="Prot-tyrosine_phosphatase-like"/>
</dbReference>
<reference evidence="5" key="2">
    <citation type="submission" date="2025-09" db="UniProtKB">
        <authorList>
            <consortium name="Ensembl"/>
        </authorList>
    </citation>
    <scope>IDENTIFICATION</scope>
</reference>
<dbReference type="Ensembl" id="ENSBJAT00000024819.1">
    <property type="protein sequence ID" value="ENSBJAP00000024156.1"/>
    <property type="gene ID" value="ENSBJAG00000015511.1"/>
</dbReference>
<name>A0A8C0C1K7_9AVES</name>
<proteinExistence type="predicted"/>
<dbReference type="EC" id="3.1.3.48" evidence="1"/>
<dbReference type="PANTHER" id="PTHR45983:SF3">
    <property type="entry name" value="TYROSINE-PROTEIN PHOSPHATASE NON-RECEPTOR TYPE 12"/>
    <property type="match status" value="1"/>
</dbReference>
<organism evidence="5 6">
    <name type="scientific">Buteo japonicus</name>
    <dbReference type="NCBI Taxonomy" id="224669"/>
    <lineage>
        <taxon>Eukaryota</taxon>
        <taxon>Metazoa</taxon>
        <taxon>Chordata</taxon>
        <taxon>Craniata</taxon>
        <taxon>Vertebrata</taxon>
        <taxon>Euteleostomi</taxon>
        <taxon>Archelosauria</taxon>
        <taxon>Archosauria</taxon>
        <taxon>Dinosauria</taxon>
        <taxon>Saurischia</taxon>
        <taxon>Theropoda</taxon>
        <taxon>Coelurosauria</taxon>
        <taxon>Aves</taxon>
        <taxon>Neognathae</taxon>
        <taxon>Neoaves</taxon>
        <taxon>Telluraves</taxon>
        <taxon>Accipitrimorphae</taxon>
        <taxon>Accipitriformes</taxon>
        <taxon>Accipitridae</taxon>
        <taxon>Accipitrinae</taxon>
        <taxon>Buteo</taxon>
    </lineage>
</organism>
<accession>A0A8C0C1K7</accession>
<dbReference type="SUPFAM" id="SSF52799">
    <property type="entry name" value="(Phosphotyrosine protein) phosphatases II"/>
    <property type="match status" value="1"/>
</dbReference>
<dbReference type="InterPro" id="IPR000242">
    <property type="entry name" value="PTP_cat"/>
</dbReference>
<dbReference type="Pfam" id="PF00102">
    <property type="entry name" value="Y_phosphatase"/>
    <property type="match status" value="1"/>
</dbReference>
<feature type="domain" description="Tyrosine-protein phosphatase" evidence="4">
    <location>
        <begin position="19"/>
        <end position="94"/>
    </location>
</feature>
<evidence type="ECO:0000313" key="6">
    <source>
        <dbReference type="Proteomes" id="UP000694555"/>
    </source>
</evidence>
<dbReference type="GO" id="GO:0004726">
    <property type="term" value="F:non-membrane spanning protein tyrosine phosphatase activity"/>
    <property type="evidence" value="ECO:0007669"/>
    <property type="project" value="InterPro"/>
</dbReference>
<dbReference type="PROSITE" id="PS50055">
    <property type="entry name" value="TYR_PHOSPHATASE_PTP"/>
    <property type="match status" value="1"/>
</dbReference>
<evidence type="ECO:0000313" key="5">
    <source>
        <dbReference type="Ensembl" id="ENSBJAP00000024156.1"/>
    </source>
</evidence>